<name>A0A2A4T4W4_9DELT</name>
<dbReference type="PANTHER" id="PTHR10434:SF9">
    <property type="entry name" value="PHOSPHOLIPID_GLYCEROL ACYLTRANSFERASE DOMAIN-CONTAINING PROTEIN"/>
    <property type="match status" value="1"/>
</dbReference>
<dbReference type="GO" id="GO:0006654">
    <property type="term" value="P:phosphatidic acid biosynthetic process"/>
    <property type="evidence" value="ECO:0007669"/>
    <property type="project" value="TreeGrafter"/>
</dbReference>
<feature type="domain" description="Phospholipid/glycerol acyltransferase" evidence="3">
    <location>
        <begin position="28"/>
        <end position="137"/>
    </location>
</feature>
<evidence type="ECO:0000313" key="5">
    <source>
        <dbReference type="Proteomes" id="UP000218113"/>
    </source>
</evidence>
<dbReference type="InterPro" id="IPR002123">
    <property type="entry name" value="Plipid/glycerol_acylTrfase"/>
</dbReference>
<evidence type="ECO:0000256" key="2">
    <source>
        <dbReference type="ARBA" id="ARBA00023315"/>
    </source>
</evidence>
<dbReference type="AlphaFoldDB" id="A0A2A4T4W4"/>
<evidence type="ECO:0000256" key="1">
    <source>
        <dbReference type="ARBA" id="ARBA00022679"/>
    </source>
</evidence>
<dbReference type="PANTHER" id="PTHR10434">
    <property type="entry name" value="1-ACYL-SN-GLYCEROL-3-PHOSPHATE ACYLTRANSFERASE"/>
    <property type="match status" value="1"/>
</dbReference>
<comment type="caution">
    <text evidence="4">The sequence shown here is derived from an EMBL/GenBank/DDBJ whole genome shotgun (WGS) entry which is preliminary data.</text>
</comment>
<dbReference type="Proteomes" id="UP000218113">
    <property type="component" value="Unassembled WGS sequence"/>
</dbReference>
<proteinExistence type="predicted"/>
<organism evidence="4 5">
    <name type="scientific">SAR324 cluster bacterium</name>
    <dbReference type="NCBI Taxonomy" id="2024889"/>
    <lineage>
        <taxon>Bacteria</taxon>
        <taxon>Deltaproteobacteria</taxon>
        <taxon>SAR324 cluster</taxon>
    </lineage>
</organism>
<dbReference type="SMART" id="SM00563">
    <property type="entry name" value="PlsC"/>
    <property type="match status" value="1"/>
</dbReference>
<gene>
    <name evidence="4" type="ORF">COB67_06125</name>
</gene>
<evidence type="ECO:0000313" key="4">
    <source>
        <dbReference type="EMBL" id="PCI28552.1"/>
    </source>
</evidence>
<dbReference type="Pfam" id="PF01553">
    <property type="entry name" value="Acyltransferase"/>
    <property type="match status" value="1"/>
</dbReference>
<dbReference type="GO" id="GO:0003841">
    <property type="term" value="F:1-acylglycerol-3-phosphate O-acyltransferase activity"/>
    <property type="evidence" value="ECO:0007669"/>
    <property type="project" value="TreeGrafter"/>
</dbReference>
<dbReference type="CDD" id="cd07988">
    <property type="entry name" value="LPLAT_ABO13168-like"/>
    <property type="match status" value="1"/>
</dbReference>
<dbReference type="SUPFAM" id="SSF69593">
    <property type="entry name" value="Glycerol-3-phosphate (1)-acyltransferase"/>
    <property type="match status" value="1"/>
</dbReference>
<protein>
    <submittedName>
        <fullName evidence="4">Glycerol acyltransferase</fullName>
    </submittedName>
</protein>
<sequence length="192" mass="22041">MISWLAKMILKLFGWKTIGVPPDINKYVIIGAPHTTAWDFPIMLFGSLAVNIRVHWLGKASLFRGPWGFFFKQLGGIPINRSVHTNTVQQIINIFEEKEHLILTLSPEGTRQATDYWKSGFYYIALGANVPIYMGFTDYQRKLTGVAGYLIPTGNIEEDMRKIRAFYQRIPGKYPDQTGPIRLKEENSNYEH</sequence>
<evidence type="ECO:0000259" key="3">
    <source>
        <dbReference type="SMART" id="SM00563"/>
    </source>
</evidence>
<reference evidence="5" key="1">
    <citation type="submission" date="2017-08" db="EMBL/GenBank/DDBJ databases">
        <title>A dynamic microbial community with high functional redundancy inhabits the cold, oxic subseafloor aquifer.</title>
        <authorList>
            <person name="Tully B.J."/>
            <person name="Wheat C.G."/>
            <person name="Glazer B.T."/>
            <person name="Huber J.A."/>
        </authorList>
    </citation>
    <scope>NUCLEOTIDE SEQUENCE [LARGE SCALE GENOMIC DNA]</scope>
</reference>
<dbReference type="EMBL" id="NVSR01000031">
    <property type="protein sequence ID" value="PCI28552.1"/>
    <property type="molecule type" value="Genomic_DNA"/>
</dbReference>
<accession>A0A2A4T4W4</accession>
<keyword evidence="1 4" id="KW-0808">Transferase</keyword>
<keyword evidence="2 4" id="KW-0012">Acyltransferase</keyword>